<dbReference type="HOGENOM" id="CLU_203568_0_0_1"/>
<organism evidence="2 3">
    <name type="scientific">Laccaria amethystina LaAM-08-1</name>
    <dbReference type="NCBI Taxonomy" id="1095629"/>
    <lineage>
        <taxon>Eukaryota</taxon>
        <taxon>Fungi</taxon>
        <taxon>Dikarya</taxon>
        <taxon>Basidiomycota</taxon>
        <taxon>Agaricomycotina</taxon>
        <taxon>Agaricomycetes</taxon>
        <taxon>Agaricomycetidae</taxon>
        <taxon>Agaricales</taxon>
        <taxon>Agaricineae</taxon>
        <taxon>Hydnangiaceae</taxon>
        <taxon>Laccaria</taxon>
    </lineage>
</organism>
<evidence type="ECO:0000313" key="3">
    <source>
        <dbReference type="Proteomes" id="UP000054477"/>
    </source>
</evidence>
<evidence type="ECO:0008006" key="4">
    <source>
        <dbReference type="Google" id="ProtNLM"/>
    </source>
</evidence>
<protein>
    <recommendedName>
        <fullName evidence="4">EGF-like domain-containing protein</fullName>
    </recommendedName>
</protein>
<proteinExistence type="predicted"/>
<reference evidence="3" key="2">
    <citation type="submission" date="2015-01" db="EMBL/GenBank/DDBJ databases">
        <title>Evolutionary Origins and Diversification of the Mycorrhizal Mutualists.</title>
        <authorList>
            <consortium name="DOE Joint Genome Institute"/>
            <consortium name="Mycorrhizal Genomics Consortium"/>
            <person name="Kohler A."/>
            <person name="Kuo A."/>
            <person name="Nagy L.G."/>
            <person name="Floudas D."/>
            <person name="Copeland A."/>
            <person name="Barry K.W."/>
            <person name="Cichocki N."/>
            <person name="Veneault-Fourrey C."/>
            <person name="LaButti K."/>
            <person name="Lindquist E.A."/>
            <person name="Lipzen A."/>
            <person name="Lundell T."/>
            <person name="Morin E."/>
            <person name="Murat C."/>
            <person name="Riley R."/>
            <person name="Ohm R."/>
            <person name="Sun H."/>
            <person name="Tunlid A."/>
            <person name="Henrissat B."/>
            <person name="Grigoriev I.V."/>
            <person name="Hibbett D.S."/>
            <person name="Martin F."/>
        </authorList>
    </citation>
    <scope>NUCLEOTIDE SEQUENCE [LARGE SCALE GENOMIC DNA]</scope>
    <source>
        <strain evidence="3">LaAM-08-1</strain>
    </source>
</reference>
<evidence type="ECO:0000256" key="1">
    <source>
        <dbReference type="SAM" id="SignalP"/>
    </source>
</evidence>
<dbReference type="Proteomes" id="UP000054477">
    <property type="component" value="Unassembled WGS sequence"/>
</dbReference>
<gene>
    <name evidence="2" type="ORF">K443DRAFT_114119</name>
</gene>
<reference evidence="2 3" key="1">
    <citation type="submission" date="2014-04" db="EMBL/GenBank/DDBJ databases">
        <authorList>
            <consortium name="DOE Joint Genome Institute"/>
            <person name="Kuo A."/>
            <person name="Kohler A."/>
            <person name="Nagy L.G."/>
            <person name="Floudas D."/>
            <person name="Copeland A."/>
            <person name="Barry K.W."/>
            <person name="Cichocki N."/>
            <person name="Veneault-Fourrey C."/>
            <person name="LaButti K."/>
            <person name="Lindquist E.A."/>
            <person name="Lipzen A."/>
            <person name="Lundell T."/>
            <person name="Morin E."/>
            <person name="Murat C."/>
            <person name="Sun H."/>
            <person name="Tunlid A."/>
            <person name="Henrissat B."/>
            <person name="Grigoriev I.V."/>
            <person name="Hibbett D.S."/>
            <person name="Martin F."/>
            <person name="Nordberg H.P."/>
            <person name="Cantor M.N."/>
            <person name="Hua S.X."/>
        </authorList>
    </citation>
    <scope>NUCLEOTIDE SEQUENCE [LARGE SCALE GENOMIC DNA]</scope>
    <source>
        <strain evidence="2 3">LaAM-08-1</strain>
    </source>
</reference>
<dbReference type="OrthoDB" id="3036279at2759"/>
<name>A0A0C9WI02_9AGAR</name>
<feature type="signal peptide" evidence="1">
    <location>
        <begin position="1"/>
        <end position="24"/>
    </location>
</feature>
<accession>A0A0C9WI02</accession>
<evidence type="ECO:0000313" key="2">
    <source>
        <dbReference type="EMBL" id="KIJ92089.1"/>
    </source>
</evidence>
<dbReference type="AlphaFoldDB" id="A0A0C9WI02"/>
<dbReference type="EMBL" id="KN838938">
    <property type="protein sequence ID" value="KIJ92089.1"/>
    <property type="molecule type" value="Genomic_DNA"/>
</dbReference>
<sequence length="77" mass="8163">MKLFHPVEAVIMLFAISVIQMAAALECSSGCAACWLNNNSDGEDTKFTCTGDKGVHCGDVCPPGYNGIHCANIVRCL</sequence>
<keyword evidence="1" id="KW-0732">Signal</keyword>
<feature type="chain" id="PRO_5002205330" description="EGF-like domain-containing protein" evidence="1">
    <location>
        <begin position="25"/>
        <end position="77"/>
    </location>
</feature>
<keyword evidence="3" id="KW-1185">Reference proteome</keyword>